<evidence type="ECO:0000259" key="2">
    <source>
        <dbReference type="Pfam" id="PF00011"/>
    </source>
</evidence>
<organism evidence="3 4">
    <name type="scientific">Nocardioides plantarum</name>
    <dbReference type="NCBI Taxonomy" id="29299"/>
    <lineage>
        <taxon>Bacteria</taxon>
        <taxon>Bacillati</taxon>
        <taxon>Actinomycetota</taxon>
        <taxon>Actinomycetes</taxon>
        <taxon>Propionibacteriales</taxon>
        <taxon>Nocardioidaceae</taxon>
        <taxon>Nocardioides</taxon>
    </lineage>
</organism>
<dbReference type="Gene3D" id="2.60.40.790">
    <property type="match status" value="1"/>
</dbReference>
<name>A0ABV5K8J0_9ACTN</name>
<comment type="caution">
    <text evidence="3">The sequence shown here is derived from an EMBL/GenBank/DDBJ whole genome shotgun (WGS) entry which is preliminary data.</text>
</comment>
<dbReference type="InterPro" id="IPR002068">
    <property type="entry name" value="A-crystallin/Hsp20_dom"/>
</dbReference>
<feature type="domain" description="SHSP" evidence="2">
    <location>
        <begin position="36"/>
        <end position="110"/>
    </location>
</feature>
<reference evidence="3 4" key="1">
    <citation type="submission" date="2024-09" db="EMBL/GenBank/DDBJ databases">
        <authorList>
            <person name="Sun Q."/>
            <person name="Mori K."/>
        </authorList>
    </citation>
    <scope>NUCLEOTIDE SEQUENCE [LARGE SCALE GENOMIC DNA]</scope>
    <source>
        <strain evidence="3 4">JCM 9626</strain>
    </source>
</reference>
<feature type="region of interest" description="Disordered" evidence="1">
    <location>
        <begin position="46"/>
        <end position="119"/>
    </location>
</feature>
<gene>
    <name evidence="3" type="ORF">ACFFRI_06585</name>
</gene>
<evidence type="ECO:0000313" key="4">
    <source>
        <dbReference type="Proteomes" id="UP001589750"/>
    </source>
</evidence>
<sequence>MSTVDRRDTRTLVDDVANWLCGTTNGGHLWEVEECRDGDRNVVRAELPGTDPGRDVDVSVGHGVLRLRDRRRGEQRDQRRTGAHHDSLERRGRLPEGSTTDEVDAGYADGAGPPAPGAP</sequence>
<dbReference type="EMBL" id="JBHMDG010000008">
    <property type="protein sequence ID" value="MFB9312707.1"/>
    <property type="molecule type" value="Genomic_DNA"/>
</dbReference>
<dbReference type="InterPro" id="IPR008978">
    <property type="entry name" value="HSP20-like_chaperone"/>
</dbReference>
<feature type="compositionally biased region" description="Basic and acidic residues" evidence="1">
    <location>
        <begin position="71"/>
        <end position="94"/>
    </location>
</feature>
<proteinExistence type="predicted"/>
<evidence type="ECO:0000313" key="3">
    <source>
        <dbReference type="EMBL" id="MFB9312707.1"/>
    </source>
</evidence>
<keyword evidence="4" id="KW-1185">Reference proteome</keyword>
<dbReference type="RefSeq" id="WP_170215272.1">
    <property type="nucleotide sequence ID" value="NZ_JBHMDG010000008.1"/>
</dbReference>
<dbReference type="Pfam" id="PF00011">
    <property type="entry name" value="HSP20"/>
    <property type="match status" value="1"/>
</dbReference>
<evidence type="ECO:0000256" key="1">
    <source>
        <dbReference type="SAM" id="MobiDB-lite"/>
    </source>
</evidence>
<accession>A0ABV5K8J0</accession>
<protein>
    <submittedName>
        <fullName evidence="3">Hsp20 family protein</fullName>
    </submittedName>
</protein>
<dbReference type="SUPFAM" id="SSF49764">
    <property type="entry name" value="HSP20-like chaperones"/>
    <property type="match status" value="1"/>
</dbReference>
<dbReference type="Proteomes" id="UP001589750">
    <property type="component" value="Unassembled WGS sequence"/>
</dbReference>